<reference evidence="4" key="1">
    <citation type="submission" date="2014-11" db="EMBL/GenBank/DDBJ databases">
        <authorList>
            <person name="Otto D Thomas"/>
            <person name="Naeem Raeece"/>
        </authorList>
    </citation>
    <scope>NUCLEOTIDE SEQUENCE</scope>
</reference>
<feature type="transmembrane region" description="Helical" evidence="3">
    <location>
        <begin position="1055"/>
        <end position="1088"/>
    </location>
</feature>
<feature type="region of interest" description="Disordered" evidence="2">
    <location>
        <begin position="1251"/>
        <end position="1312"/>
    </location>
</feature>
<evidence type="ECO:0000256" key="2">
    <source>
        <dbReference type="SAM" id="MobiDB-lite"/>
    </source>
</evidence>
<dbReference type="PANTHER" id="PTHR23030:SF32">
    <property type="entry name" value="BRO1 DOMAIN-CONTAINING PROTEIN BROX-LIKE"/>
    <property type="match status" value="1"/>
</dbReference>
<feature type="compositionally biased region" description="Basic and acidic residues" evidence="2">
    <location>
        <begin position="622"/>
        <end position="636"/>
    </location>
</feature>
<feature type="region of interest" description="Disordered" evidence="2">
    <location>
        <begin position="177"/>
        <end position="231"/>
    </location>
</feature>
<gene>
    <name evidence="4" type="ORF">Cvel_12375</name>
</gene>
<feature type="transmembrane region" description="Helical" evidence="3">
    <location>
        <begin position="953"/>
        <end position="972"/>
    </location>
</feature>
<keyword evidence="3" id="KW-0472">Membrane</keyword>
<sequence length="1453" mass="159959">MSHPSYYYGDSGARGPPSSGVNANPFASPRRVLEPGGEEREPLTGPASERQERERERHLQPERERERDVPLPGSTSASSRQVPRLPPVQQRGQQQQQQQPVHTPASNREGMSRQEQLWQKLYGEVKRGEMAGIPKELRRDKDIYKTCLVILNSVEPSDGMYMLRRLFHETLLTGEVWEGDGGSGDSSGTEGGEGAERGGDVTASTRMRGVASAKGNPSRKRRSSMRANSALSLHKSRQASFCANFGKKLVSYAVHTWKDPRLVQFFALGDTLALQWTASDFGCQVLPSLQSAFPVSKAEAGATAAKSRDMAQQVLQATAKSLAPKGSTLMGGTAKNIFQSTDSGFGGLNEEGDPAEICARKAMEFASEIVNVSLQSQQGGNRVTLKGIFEAALKNTKRDTLLVNLLVESILEESKQKEEQGRARGHAEEDADECYGGFLAQVGGYDVGSWTISSGLTREERVLQSLGLGIIERLGKVGGSGLGLAKRNEMGFGPLEWAVLQDSPRAVDYVADHWPRLHYVFMNDLTQDYPDYPHQWLAPLRPLKTVAFEPLAPILFETQPTQKEKEPQEERERLPRHLNPVTASSPAPSPMGSASQGRRRSRSVDGHPHAALTPPAPNAGTRDSDRGHESFSDRPAESGPVTTHQQATIIFKGRGAQPHPHKPLQHQERGRPEHRHPSQQHPPARRSQTVPLPPLASEGKVARFADPKGGPQSPKNRRRKPWSSLFPQLEDVTPAADFATKGQSRRQVKKRGNRKSSLVQEWELVLPDVGQDVEQEVELPRSLDSEREWQGGTERERERPTLALLILVFPDIANALFDRLAHFQRDAKVKREGWFRFGEKTNSFVHVSRLVRAALDWAWAIWGGRFLLLQAIADGIVAFCLSFECIATGRRLVSAVQAARVAEEAEAEEAAAEAAAEAARRRLQIQDTEGYWPTVRGGFSWEIQATPMDSFRVIFGFLLLFTVFGLLLYELMEVAHSKKLSHYLTEFWNTLALTEYILILFLIMTVVCRAGGAPPLTESNLTDQRLVFAILSICVFASWMKILETGEKTSSFGPFVKVVFALVRVILKFFGIFLVFFLASAFALYPLIGGAEGSETFFDVGKMAFASLLFGETEPFYLATEDTPVLLLVALIITLIGPLLFVNMILALFNISSDSDDMDPSGESQRRDAIERFRKALVLAGRRRMYSIVFGTQNELASSLLTSGRERRQILWEETLEFFLPQQAHFWGWIYFPASGRVNLLTFVSSQVTAMSQDSSHPGKASLSPSSPLNSPRRKGDKTGGGARGRADSEEETEGMISVRSSHKRPTSPSQVIHNHTHQHFHQYYGTAHAPDDSARSLSPSRGHHAASGLPQRPSTSPSGGRGPHPPDATASGWRQRPGQQSGPTPPVPVRTLPVAIQSPPLNQPSSVDTPNPQNPSNRLSRHPPSSGQPPVAVHAWQQGDGGGRQTETGDGG</sequence>
<evidence type="ECO:0000313" key="4">
    <source>
        <dbReference type="EMBL" id="CEM53929.1"/>
    </source>
</evidence>
<keyword evidence="1" id="KW-0175">Coiled coil</keyword>
<feature type="region of interest" description="Disordered" evidence="2">
    <location>
        <begin position="1"/>
        <end position="112"/>
    </location>
</feature>
<feature type="compositionally biased region" description="Gly residues" evidence="2">
    <location>
        <begin position="179"/>
        <end position="192"/>
    </location>
</feature>
<feature type="transmembrane region" description="Helical" evidence="3">
    <location>
        <begin position="993"/>
        <end position="1012"/>
    </location>
</feature>
<feature type="compositionally biased region" description="Basic and acidic residues" evidence="2">
    <location>
        <begin position="49"/>
        <end position="69"/>
    </location>
</feature>
<dbReference type="EMBL" id="CDMZ01005741">
    <property type="protein sequence ID" value="CEM53929.1"/>
    <property type="molecule type" value="Genomic_DNA"/>
</dbReference>
<evidence type="ECO:0000256" key="1">
    <source>
        <dbReference type="SAM" id="Coils"/>
    </source>
</evidence>
<dbReference type="GO" id="GO:0043328">
    <property type="term" value="P:protein transport to vacuole involved in ubiquitin-dependent protein catabolic process via the multivesicular body sorting pathway"/>
    <property type="evidence" value="ECO:0007669"/>
    <property type="project" value="TreeGrafter"/>
</dbReference>
<feature type="compositionally biased region" description="Basic and acidic residues" evidence="2">
    <location>
        <begin position="562"/>
        <end position="575"/>
    </location>
</feature>
<feature type="compositionally biased region" description="Low complexity" evidence="2">
    <location>
        <begin position="80"/>
        <end position="101"/>
    </location>
</feature>
<proteinExistence type="predicted"/>
<feature type="transmembrane region" description="Helical" evidence="3">
    <location>
        <begin position="1024"/>
        <end position="1043"/>
    </location>
</feature>
<feature type="compositionally biased region" description="Basic residues" evidence="2">
    <location>
        <begin position="743"/>
        <end position="753"/>
    </location>
</feature>
<protein>
    <recommendedName>
        <fullName evidence="5">Ion transport domain-containing protein</fullName>
    </recommendedName>
</protein>
<dbReference type="PANTHER" id="PTHR23030">
    <property type="entry name" value="PCD6 INTERACTING PROTEIN-RELATED"/>
    <property type="match status" value="1"/>
</dbReference>
<keyword evidence="3" id="KW-0812">Transmembrane</keyword>
<feature type="compositionally biased region" description="Low complexity" evidence="2">
    <location>
        <begin position="583"/>
        <end position="596"/>
    </location>
</feature>
<name>A0A0G4I9U6_9ALVE</name>
<organism evidence="4">
    <name type="scientific">Chromera velia CCMP2878</name>
    <dbReference type="NCBI Taxonomy" id="1169474"/>
    <lineage>
        <taxon>Eukaryota</taxon>
        <taxon>Sar</taxon>
        <taxon>Alveolata</taxon>
        <taxon>Colpodellida</taxon>
        <taxon>Chromeraceae</taxon>
        <taxon>Chromera</taxon>
    </lineage>
</organism>
<feature type="compositionally biased region" description="Gly residues" evidence="2">
    <location>
        <begin position="1440"/>
        <end position="1453"/>
    </location>
</feature>
<evidence type="ECO:0000256" key="3">
    <source>
        <dbReference type="SAM" id="Phobius"/>
    </source>
</evidence>
<accession>A0A0G4I9U6</accession>
<feature type="region of interest" description="Disordered" evidence="2">
    <location>
        <begin position="556"/>
        <end position="753"/>
    </location>
</feature>
<feature type="compositionally biased region" description="Basic and acidic residues" evidence="2">
    <location>
        <begin position="31"/>
        <end position="42"/>
    </location>
</feature>
<evidence type="ECO:0008006" key="5">
    <source>
        <dbReference type="Google" id="ProtNLM"/>
    </source>
</evidence>
<dbReference type="GO" id="GO:0005768">
    <property type="term" value="C:endosome"/>
    <property type="evidence" value="ECO:0007669"/>
    <property type="project" value="TreeGrafter"/>
</dbReference>
<keyword evidence="3" id="KW-1133">Transmembrane helix</keyword>
<feature type="compositionally biased region" description="Polar residues" evidence="2">
    <location>
        <begin position="1400"/>
        <end position="1419"/>
    </location>
</feature>
<feature type="compositionally biased region" description="Low complexity" evidence="2">
    <location>
        <begin position="1262"/>
        <end position="1271"/>
    </location>
</feature>
<feature type="region of interest" description="Disordered" evidence="2">
    <location>
        <begin position="1328"/>
        <end position="1453"/>
    </location>
</feature>
<feature type="transmembrane region" description="Helical" evidence="3">
    <location>
        <begin position="1125"/>
        <end position="1149"/>
    </location>
</feature>
<dbReference type="VEuPathDB" id="CryptoDB:Cvel_12375"/>
<feature type="coiled-coil region" evidence="1">
    <location>
        <begin position="895"/>
        <end position="922"/>
    </location>
</feature>